<comment type="similarity">
    <text evidence="1 6">Belongs to the GatC family.</text>
</comment>
<feature type="region of interest" description="Disordered" evidence="7">
    <location>
        <begin position="67"/>
        <end position="96"/>
    </location>
</feature>
<dbReference type="OrthoDB" id="9813938at2"/>
<evidence type="ECO:0000256" key="1">
    <source>
        <dbReference type="ARBA" id="ARBA00010757"/>
    </source>
</evidence>
<evidence type="ECO:0000256" key="6">
    <source>
        <dbReference type="HAMAP-Rule" id="MF_00122"/>
    </source>
</evidence>
<evidence type="ECO:0000256" key="3">
    <source>
        <dbReference type="ARBA" id="ARBA00024799"/>
    </source>
</evidence>
<organism evidence="8 9">
    <name type="scientific">Natribacillus halophilus</name>
    <dbReference type="NCBI Taxonomy" id="549003"/>
    <lineage>
        <taxon>Bacteria</taxon>
        <taxon>Bacillati</taxon>
        <taxon>Bacillota</taxon>
        <taxon>Bacilli</taxon>
        <taxon>Bacillales</taxon>
        <taxon>Bacillaceae</taxon>
        <taxon>Natribacillus</taxon>
    </lineage>
</organism>
<dbReference type="EMBL" id="FNEN01000008">
    <property type="protein sequence ID" value="SDI88859.1"/>
    <property type="molecule type" value="Genomic_DNA"/>
</dbReference>
<name>A0A1G8P8M2_9BACI</name>
<dbReference type="GO" id="GO:0006412">
    <property type="term" value="P:translation"/>
    <property type="evidence" value="ECO:0007669"/>
    <property type="project" value="UniProtKB-UniRule"/>
</dbReference>
<evidence type="ECO:0000313" key="8">
    <source>
        <dbReference type="EMBL" id="SDI88859.1"/>
    </source>
</evidence>
<evidence type="ECO:0000256" key="4">
    <source>
        <dbReference type="ARBA" id="ARBA00047380"/>
    </source>
</evidence>
<comment type="subunit">
    <text evidence="2 6">Heterotrimer of A, B and C subunits.</text>
</comment>
<dbReference type="GO" id="GO:0005524">
    <property type="term" value="F:ATP binding"/>
    <property type="evidence" value="ECO:0007669"/>
    <property type="project" value="UniProtKB-KW"/>
</dbReference>
<comment type="catalytic activity">
    <reaction evidence="5 6">
        <text>L-glutamyl-tRNA(Gln) + L-glutamine + ATP + H2O = L-glutaminyl-tRNA(Gln) + L-glutamate + ADP + phosphate + H(+)</text>
        <dbReference type="Rhea" id="RHEA:17521"/>
        <dbReference type="Rhea" id="RHEA-COMP:9681"/>
        <dbReference type="Rhea" id="RHEA-COMP:9684"/>
        <dbReference type="ChEBI" id="CHEBI:15377"/>
        <dbReference type="ChEBI" id="CHEBI:15378"/>
        <dbReference type="ChEBI" id="CHEBI:29985"/>
        <dbReference type="ChEBI" id="CHEBI:30616"/>
        <dbReference type="ChEBI" id="CHEBI:43474"/>
        <dbReference type="ChEBI" id="CHEBI:58359"/>
        <dbReference type="ChEBI" id="CHEBI:78520"/>
        <dbReference type="ChEBI" id="CHEBI:78521"/>
        <dbReference type="ChEBI" id="CHEBI:456216"/>
    </reaction>
</comment>
<gene>
    <name evidence="6" type="primary">gatC</name>
    <name evidence="8" type="ORF">SAMN04488123_1088</name>
</gene>
<keyword evidence="6" id="KW-0436">Ligase</keyword>
<dbReference type="Proteomes" id="UP000198853">
    <property type="component" value="Unassembled WGS sequence"/>
</dbReference>
<comment type="catalytic activity">
    <reaction evidence="4 6">
        <text>L-aspartyl-tRNA(Asn) + L-glutamine + ATP + H2O = L-asparaginyl-tRNA(Asn) + L-glutamate + ADP + phosphate + 2 H(+)</text>
        <dbReference type="Rhea" id="RHEA:14513"/>
        <dbReference type="Rhea" id="RHEA-COMP:9674"/>
        <dbReference type="Rhea" id="RHEA-COMP:9677"/>
        <dbReference type="ChEBI" id="CHEBI:15377"/>
        <dbReference type="ChEBI" id="CHEBI:15378"/>
        <dbReference type="ChEBI" id="CHEBI:29985"/>
        <dbReference type="ChEBI" id="CHEBI:30616"/>
        <dbReference type="ChEBI" id="CHEBI:43474"/>
        <dbReference type="ChEBI" id="CHEBI:58359"/>
        <dbReference type="ChEBI" id="CHEBI:78515"/>
        <dbReference type="ChEBI" id="CHEBI:78516"/>
        <dbReference type="ChEBI" id="CHEBI:456216"/>
    </reaction>
</comment>
<evidence type="ECO:0000313" key="9">
    <source>
        <dbReference type="Proteomes" id="UP000198853"/>
    </source>
</evidence>
<dbReference type="GO" id="GO:0006450">
    <property type="term" value="P:regulation of translational fidelity"/>
    <property type="evidence" value="ECO:0007669"/>
    <property type="project" value="InterPro"/>
</dbReference>
<keyword evidence="9" id="KW-1185">Reference proteome</keyword>
<dbReference type="Pfam" id="PF02686">
    <property type="entry name" value="GatC"/>
    <property type="match status" value="1"/>
</dbReference>
<evidence type="ECO:0000256" key="5">
    <source>
        <dbReference type="ARBA" id="ARBA00047913"/>
    </source>
</evidence>
<dbReference type="AlphaFoldDB" id="A0A1G8P8M2"/>
<dbReference type="InterPro" id="IPR036113">
    <property type="entry name" value="Asp/Glu-ADT_sf_sub_c"/>
</dbReference>
<dbReference type="SUPFAM" id="SSF141000">
    <property type="entry name" value="Glu-tRNAGln amidotransferase C subunit"/>
    <property type="match status" value="1"/>
</dbReference>
<accession>A0A1G8P8M2</accession>
<evidence type="ECO:0000256" key="2">
    <source>
        <dbReference type="ARBA" id="ARBA00011123"/>
    </source>
</evidence>
<keyword evidence="6" id="KW-0547">Nucleotide-binding</keyword>
<dbReference type="NCBIfam" id="TIGR00135">
    <property type="entry name" value="gatC"/>
    <property type="match status" value="1"/>
</dbReference>
<dbReference type="Gene3D" id="1.10.20.60">
    <property type="entry name" value="Glu-tRNAGln amidotransferase C subunit, N-terminal domain"/>
    <property type="match status" value="1"/>
</dbReference>
<dbReference type="GO" id="GO:0050567">
    <property type="term" value="F:glutaminyl-tRNA synthase (glutamine-hydrolyzing) activity"/>
    <property type="evidence" value="ECO:0007669"/>
    <property type="project" value="UniProtKB-UniRule"/>
</dbReference>
<comment type="function">
    <text evidence="3 6">Allows the formation of correctly charged Asn-tRNA(Asn) or Gln-tRNA(Gln) through the transamidation of misacylated Asp-tRNA(Asn) or Glu-tRNA(Gln) in organisms which lack either or both of asparaginyl-tRNA or glutaminyl-tRNA synthetases. The reaction takes place in the presence of glutamine and ATP through an activated phospho-Asp-tRNA(Asn) or phospho-Glu-tRNA(Gln).</text>
</comment>
<protein>
    <recommendedName>
        <fullName evidence="6">Aspartyl/glutamyl-tRNA(Asn/Gln) amidotransferase subunit C</fullName>
        <shortName evidence="6">Asp/Glu-ADT subunit C</shortName>
        <ecNumber evidence="6">6.3.5.-</ecNumber>
    </recommendedName>
</protein>
<dbReference type="InterPro" id="IPR003837">
    <property type="entry name" value="GatC"/>
</dbReference>
<dbReference type="GO" id="GO:0050566">
    <property type="term" value="F:asparaginyl-tRNA synthase (glutamine-hydrolyzing) activity"/>
    <property type="evidence" value="ECO:0007669"/>
    <property type="project" value="RHEA"/>
</dbReference>
<evidence type="ECO:0000256" key="7">
    <source>
        <dbReference type="SAM" id="MobiDB-lite"/>
    </source>
</evidence>
<keyword evidence="6" id="KW-0067">ATP-binding</keyword>
<dbReference type="PANTHER" id="PTHR15004">
    <property type="entry name" value="GLUTAMYL-TRNA(GLN) AMIDOTRANSFERASE SUBUNIT C, MITOCHONDRIAL"/>
    <property type="match status" value="1"/>
</dbReference>
<dbReference type="PANTHER" id="PTHR15004:SF0">
    <property type="entry name" value="GLUTAMYL-TRNA(GLN) AMIDOTRANSFERASE SUBUNIT C, MITOCHONDRIAL"/>
    <property type="match status" value="1"/>
</dbReference>
<keyword evidence="8" id="KW-0808">Transferase</keyword>
<sequence length="96" mass="10909">MTEVSREQVEHVADLARLTFTEEEMKTFAKHMGEIITYAERLNELNTEDVEPTTHVMGVRNVLREDDARPSLDREDVLKNAPASKDGQIEVPSVLD</sequence>
<feature type="compositionally biased region" description="Basic and acidic residues" evidence="7">
    <location>
        <begin position="67"/>
        <end position="78"/>
    </location>
</feature>
<dbReference type="GO" id="GO:0070681">
    <property type="term" value="P:glutaminyl-tRNAGln biosynthesis via transamidation"/>
    <property type="evidence" value="ECO:0007669"/>
    <property type="project" value="TreeGrafter"/>
</dbReference>
<reference evidence="8 9" key="1">
    <citation type="submission" date="2016-10" db="EMBL/GenBank/DDBJ databases">
        <authorList>
            <person name="de Groot N.N."/>
        </authorList>
    </citation>
    <scope>NUCLEOTIDE SEQUENCE [LARGE SCALE GENOMIC DNA]</scope>
    <source>
        <strain evidence="8 9">DSM 21771</strain>
    </source>
</reference>
<proteinExistence type="inferred from homology"/>
<dbReference type="HAMAP" id="MF_00122">
    <property type="entry name" value="GatC"/>
    <property type="match status" value="1"/>
</dbReference>
<dbReference type="RefSeq" id="WP_090398546.1">
    <property type="nucleotide sequence ID" value="NZ_FNEN01000008.1"/>
</dbReference>
<dbReference type="GO" id="GO:0016740">
    <property type="term" value="F:transferase activity"/>
    <property type="evidence" value="ECO:0007669"/>
    <property type="project" value="UniProtKB-KW"/>
</dbReference>
<dbReference type="EC" id="6.3.5.-" evidence="6"/>
<keyword evidence="6" id="KW-0648">Protein biosynthesis</keyword>